<dbReference type="EMBL" id="BACI01000110">
    <property type="protein sequence ID" value="GAA14594.1"/>
    <property type="molecule type" value="Genomic_DNA"/>
</dbReference>
<feature type="compositionally biased region" description="Pro residues" evidence="1">
    <location>
        <begin position="16"/>
        <end position="25"/>
    </location>
</feature>
<feature type="region of interest" description="Disordered" evidence="1">
    <location>
        <begin position="64"/>
        <end position="103"/>
    </location>
</feature>
<comment type="caution">
    <text evidence="2">The sequence shown here is derived from an EMBL/GenBank/DDBJ whole genome shotgun (WGS) entry which is preliminary data.</text>
</comment>
<reference evidence="2 3" key="1">
    <citation type="submission" date="2011-05" db="EMBL/GenBank/DDBJ databases">
        <title>Whole genome shotgun sequence of Gordonia alkanivorans NBRC 16433.</title>
        <authorList>
            <person name="Hosoyama A."/>
            <person name="Nakamura S."/>
            <person name="Takarada H."/>
            <person name="Tsuchikane K."/>
            <person name="Yamazaki S."/>
            <person name="Fujita N."/>
        </authorList>
    </citation>
    <scope>NUCLEOTIDE SEQUENCE [LARGE SCALE GENOMIC DNA]</scope>
    <source>
        <strain evidence="2 3">NBRC 16433</strain>
    </source>
</reference>
<evidence type="ECO:0000256" key="1">
    <source>
        <dbReference type="SAM" id="MobiDB-lite"/>
    </source>
</evidence>
<dbReference type="Proteomes" id="UP000003558">
    <property type="component" value="Unassembled WGS sequence"/>
</dbReference>
<evidence type="ECO:0000313" key="3">
    <source>
        <dbReference type="Proteomes" id="UP000003558"/>
    </source>
</evidence>
<feature type="compositionally biased region" description="Basic and acidic residues" evidence="1">
    <location>
        <begin position="92"/>
        <end position="103"/>
    </location>
</feature>
<evidence type="ECO:0000313" key="2">
    <source>
        <dbReference type="EMBL" id="GAA14594.1"/>
    </source>
</evidence>
<name>F9W155_9ACTN</name>
<gene>
    <name evidence="2" type="ORF">GOALK_110_00540</name>
</gene>
<dbReference type="AlphaFoldDB" id="F9W155"/>
<feature type="region of interest" description="Disordered" evidence="1">
    <location>
        <begin position="1"/>
        <end position="27"/>
    </location>
</feature>
<sequence length="103" mass="10078">MFDRRGGGPAIGYPGGPTPGGPIPGGPVGGVGYMPGYGYCHGGGEDPGNAPGTTVGCAGWLVVGGSSGRGAPEPPSNGGPGCDITPVKLSSRSRDYPSRRRIP</sequence>
<accession>F9W155</accession>
<protein>
    <submittedName>
        <fullName evidence="2">Uncharacterized protein</fullName>
    </submittedName>
</protein>
<organism evidence="2 3">
    <name type="scientific">Gordonia alkanivorans NBRC 16433</name>
    <dbReference type="NCBI Taxonomy" id="1027371"/>
    <lineage>
        <taxon>Bacteria</taxon>
        <taxon>Bacillati</taxon>
        <taxon>Actinomycetota</taxon>
        <taxon>Actinomycetes</taxon>
        <taxon>Mycobacteriales</taxon>
        <taxon>Gordoniaceae</taxon>
        <taxon>Gordonia</taxon>
    </lineage>
</organism>
<proteinExistence type="predicted"/>